<dbReference type="AlphaFoldDB" id="A0A414SK65"/>
<gene>
    <name evidence="1" type="ORF">DW272_01865</name>
</gene>
<evidence type="ECO:0000313" key="1">
    <source>
        <dbReference type="EMBL" id="RHG19974.1"/>
    </source>
</evidence>
<name>A0A414SK65_9FIRM</name>
<protein>
    <submittedName>
        <fullName evidence="1">Uncharacterized protein</fullName>
    </submittedName>
</protein>
<sequence>MLNATNWKELKKQLKQIQGKAVFKLERVNSMNDGTFYRVLHQVKPHELVFFDGKQQVYLQVNTETENKIVYFESGFRIGNCTYILDRIMEV</sequence>
<accession>A0A414SK65</accession>
<dbReference type="Proteomes" id="UP000284220">
    <property type="component" value="Unassembled WGS sequence"/>
</dbReference>
<reference evidence="1 2" key="1">
    <citation type="submission" date="2018-08" db="EMBL/GenBank/DDBJ databases">
        <title>A genome reference for cultivated species of the human gut microbiota.</title>
        <authorList>
            <person name="Zou Y."/>
            <person name="Xue W."/>
            <person name="Luo G."/>
        </authorList>
    </citation>
    <scope>NUCLEOTIDE SEQUENCE [LARGE SCALE GENOMIC DNA]</scope>
    <source>
        <strain evidence="1 2">AM22-9LB</strain>
    </source>
</reference>
<evidence type="ECO:0000313" key="2">
    <source>
        <dbReference type="Proteomes" id="UP000284220"/>
    </source>
</evidence>
<comment type="caution">
    <text evidence="1">The sequence shown here is derived from an EMBL/GenBank/DDBJ whole genome shotgun (WGS) entry which is preliminary data.</text>
</comment>
<dbReference type="EMBL" id="QRHZ01000001">
    <property type="protein sequence ID" value="RHG19974.1"/>
    <property type="molecule type" value="Genomic_DNA"/>
</dbReference>
<organism evidence="1 2">
    <name type="scientific">Blautia obeum</name>
    <dbReference type="NCBI Taxonomy" id="40520"/>
    <lineage>
        <taxon>Bacteria</taxon>
        <taxon>Bacillati</taxon>
        <taxon>Bacillota</taxon>
        <taxon>Clostridia</taxon>
        <taxon>Lachnospirales</taxon>
        <taxon>Lachnospiraceae</taxon>
        <taxon>Blautia</taxon>
    </lineage>
</organism>
<proteinExistence type="predicted"/>
<dbReference type="RefSeq" id="WP_118197296.1">
    <property type="nucleotide sequence ID" value="NZ_QRHZ01000001.1"/>
</dbReference>